<organism evidence="2 3">
    <name type="scientific">Rhizophagus clarus</name>
    <dbReference type="NCBI Taxonomy" id="94130"/>
    <lineage>
        <taxon>Eukaryota</taxon>
        <taxon>Fungi</taxon>
        <taxon>Fungi incertae sedis</taxon>
        <taxon>Mucoromycota</taxon>
        <taxon>Glomeromycotina</taxon>
        <taxon>Glomeromycetes</taxon>
        <taxon>Glomerales</taxon>
        <taxon>Glomeraceae</taxon>
        <taxon>Rhizophagus</taxon>
    </lineage>
</organism>
<accession>A0A2Z6QE14</accession>
<evidence type="ECO:0000313" key="3">
    <source>
        <dbReference type="Proteomes" id="UP000247702"/>
    </source>
</evidence>
<name>A0A2Z6QE14_9GLOM</name>
<feature type="domain" description="RNase H type-1" evidence="1">
    <location>
        <begin position="1"/>
        <end position="82"/>
    </location>
</feature>
<keyword evidence="3" id="KW-1185">Reference proteome</keyword>
<protein>
    <recommendedName>
        <fullName evidence="1">RNase H type-1 domain-containing protein</fullName>
    </recommendedName>
</protein>
<dbReference type="Gene3D" id="3.30.420.10">
    <property type="entry name" value="Ribonuclease H-like superfamily/Ribonuclease H"/>
    <property type="match status" value="1"/>
</dbReference>
<gene>
    <name evidence="2" type="ORF">RclHR1_00150053</name>
</gene>
<dbReference type="Pfam" id="PF00075">
    <property type="entry name" value="RNase_H"/>
    <property type="match status" value="1"/>
</dbReference>
<evidence type="ECO:0000313" key="2">
    <source>
        <dbReference type="EMBL" id="GBB88457.1"/>
    </source>
</evidence>
<dbReference type="InterPro" id="IPR002156">
    <property type="entry name" value="RNaseH_domain"/>
</dbReference>
<dbReference type="AlphaFoldDB" id="A0A2Z6QE14"/>
<comment type="caution">
    <text evidence="2">The sequence shown here is derived from an EMBL/GenBank/DDBJ whole genome shotgun (WGS) entry which is preliminary data.</text>
</comment>
<dbReference type="SUPFAM" id="SSF53098">
    <property type="entry name" value="Ribonuclease H-like"/>
    <property type="match status" value="1"/>
</dbReference>
<dbReference type="EMBL" id="BEXD01000557">
    <property type="protein sequence ID" value="GBB88457.1"/>
    <property type="molecule type" value="Genomic_DNA"/>
</dbReference>
<evidence type="ECO:0000259" key="1">
    <source>
        <dbReference type="PROSITE" id="PS50879"/>
    </source>
</evidence>
<dbReference type="InterPro" id="IPR012337">
    <property type="entry name" value="RNaseH-like_sf"/>
</dbReference>
<dbReference type="PROSITE" id="PS50879">
    <property type="entry name" value="RNASE_H_1"/>
    <property type="match status" value="1"/>
</dbReference>
<sequence>MAVPEQAQVVIYTDSQCAIDNITAWNKKSAQTKEKTTNHCILFRIDQIIKEKKISLELIKVKGHSNILGNEEANRLAAEGSSSNI</sequence>
<dbReference type="Proteomes" id="UP000247702">
    <property type="component" value="Unassembled WGS sequence"/>
</dbReference>
<dbReference type="GO" id="GO:0003676">
    <property type="term" value="F:nucleic acid binding"/>
    <property type="evidence" value="ECO:0007669"/>
    <property type="project" value="InterPro"/>
</dbReference>
<proteinExistence type="predicted"/>
<reference evidence="2 3" key="1">
    <citation type="submission" date="2017-11" db="EMBL/GenBank/DDBJ databases">
        <title>The genome of Rhizophagus clarus HR1 reveals common genetic basis of auxotrophy among arbuscular mycorrhizal fungi.</title>
        <authorList>
            <person name="Kobayashi Y."/>
        </authorList>
    </citation>
    <scope>NUCLEOTIDE SEQUENCE [LARGE SCALE GENOMIC DNA]</scope>
    <source>
        <strain evidence="2 3">HR1</strain>
    </source>
</reference>
<dbReference type="InterPro" id="IPR036397">
    <property type="entry name" value="RNaseH_sf"/>
</dbReference>
<dbReference type="GO" id="GO:0004523">
    <property type="term" value="F:RNA-DNA hybrid ribonuclease activity"/>
    <property type="evidence" value="ECO:0007669"/>
    <property type="project" value="InterPro"/>
</dbReference>